<organism evidence="3 4">
    <name type="scientific">Blastopirellula marina DSM 3645</name>
    <dbReference type="NCBI Taxonomy" id="314230"/>
    <lineage>
        <taxon>Bacteria</taxon>
        <taxon>Pseudomonadati</taxon>
        <taxon>Planctomycetota</taxon>
        <taxon>Planctomycetia</taxon>
        <taxon>Pirellulales</taxon>
        <taxon>Pirellulaceae</taxon>
        <taxon>Blastopirellula</taxon>
    </lineage>
</organism>
<proteinExistence type="predicted"/>
<feature type="chain" id="PRO_5002664183" description="Protein BatD" evidence="2">
    <location>
        <begin position="18"/>
        <end position="312"/>
    </location>
</feature>
<evidence type="ECO:0000313" key="3">
    <source>
        <dbReference type="EMBL" id="EAQ78580.1"/>
    </source>
</evidence>
<dbReference type="HOGENOM" id="CLU_890447_0_0_0"/>
<evidence type="ECO:0000313" key="4">
    <source>
        <dbReference type="Proteomes" id="UP000004358"/>
    </source>
</evidence>
<feature type="transmembrane region" description="Helical" evidence="1">
    <location>
        <begin position="159"/>
        <end position="179"/>
    </location>
</feature>
<keyword evidence="1" id="KW-0472">Membrane</keyword>
<reference evidence="3 4" key="1">
    <citation type="submission" date="2006-02" db="EMBL/GenBank/DDBJ databases">
        <authorList>
            <person name="Amann R."/>
            <person name="Ferriera S."/>
            <person name="Johnson J."/>
            <person name="Kravitz S."/>
            <person name="Halpern A."/>
            <person name="Remington K."/>
            <person name="Beeson K."/>
            <person name="Tran B."/>
            <person name="Rogers Y.-H."/>
            <person name="Friedman R."/>
            <person name="Venter J.C."/>
        </authorList>
    </citation>
    <scope>NUCLEOTIDE SEQUENCE [LARGE SCALE GENOMIC DNA]</scope>
    <source>
        <strain evidence="3 4">DSM 3645</strain>
    </source>
</reference>
<sequence length="312" mass="34119">MLLAFAVGWTCVRQASAAEAARVTTTVSQTSSQVAEPFWLDWTVTAPTGATVHFPATGDKLGDFDILDKQDLFDIPSADTADQRTWTRRLELESIVTGEQEVPALEIQVAGPNSSQVIRSQTVPVQIVSVLEQRGDPKQFRDIQSVVDVAVPSKPSHAYLGWTLAGFSTLAVAITAAVFTRRKRWLTPAQWAIRQLDDLEAAVHQQTGDVAASQLASIMQSFSQLHFSLPEPGCTSEELLHQLKAKQLVDRTTLEQLRVLFATAEEAKFARLPVSPTEFQAMLEQARSLVGRMTQVADSETTSTALATTEAR</sequence>
<keyword evidence="2" id="KW-0732">Signal</keyword>
<name>A3ZYA4_9BACT</name>
<evidence type="ECO:0008006" key="5">
    <source>
        <dbReference type="Google" id="ProtNLM"/>
    </source>
</evidence>
<dbReference type="eggNOG" id="ENOG502ZAVS">
    <property type="taxonomic scope" value="Bacteria"/>
</dbReference>
<dbReference type="EMBL" id="AANZ01000020">
    <property type="protein sequence ID" value="EAQ78580.1"/>
    <property type="molecule type" value="Genomic_DNA"/>
</dbReference>
<comment type="caution">
    <text evidence="3">The sequence shown here is derived from an EMBL/GenBank/DDBJ whole genome shotgun (WGS) entry which is preliminary data.</text>
</comment>
<feature type="signal peptide" evidence="2">
    <location>
        <begin position="1"/>
        <end position="17"/>
    </location>
</feature>
<keyword evidence="1" id="KW-1133">Transmembrane helix</keyword>
<dbReference type="Proteomes" id="UP000004358">
    <property type="component" value="Unassembled WGS sequence"/>
</dbReference>
<dbReference type="AlphaFoldDB" id="A3ZYA4"/>
<gene>
    <name evidence="3" type="ORF">DSM3645_26894</name>
</gene>
<evidence type="ECO:0000256" key="1">
    <source>
        <dbReference type="SAM" id="Phobius"/>
    </source>
</evidence>
<protein>
    <recommendedName>
        <fullName evidence="5">Protein BatD</fullName>
    </recommendedName>
</protein>
<keyword evidence="1" id="KW-0812">Transmembrane</keyword>
<accession>A3ZYA4</accession>
<dbReference type="STRING" id="314230.DSM3645_26894"/>
<evidence type="ECO:0000256" key="2">
    <source>
        <dbReference type="SAM" id="SignalP"/>
    </source>
</evidence>